<dbReference type="RefSeq" id="WP_137406525.1">
    <property type="nucleotide sequence ID" value="NZ_AP025467.1"/>
</dbReference>
<dbReference type="NCBIfam" id="TIGR03187">
    <property type="entry name" value="DGQHR"/>
    <property type="match status" value="1"/>
</dbReference>
<dbReference type="AlphaFoldDB" id="A0A7V7NXC5"/>
<dbReference type="CDD" id="cd16412">
    <property type="entry name" value="dndB"/>
    <property type="match status" value="1"/>
</dbReference>
<dbReference type="Pfam" id="PF14072">
    <property type="entry name" value="DndB"/>
    <property type="match status" value="1"/>
</dbReference>
<accession>A0A7V7NXC5</accession>
<dbReference type="InterPro" id="IPR017601">
    <property type="entry name" value="DGQHR-contain_dom"/>
</dbReference>
<sequence>MPIDKNFAHKLPCAQGEQFKPFYSINVPAEILVKLLRIDDKGSVLKRSQREVNMKRAQAFADYLIDNYKRFYIIPTVTGVVSAKSNKRPEFEPIAEGAKVGHLWVSMCNTIKLFDGQHRMTGIDIALEMFIDKLDELGFDLANIDIPVMLYTNLTLKERQLGFTDINQNLAKPQQSISDAFNSRDPLPVLARQLAEQCVAFKDCVDFEHNTITKASKYYFPLKAIKDVNQVLLGLPKSVKEISECKIDLANQFWTIVSREMGWSGLAFNDETPDVVRNKNILTHVAMLKAVAVAGFAAMEHFGSLEAVTWSKLESLNYSRDKDTSDFTGRIIDPITGNMVTNKAAIDLAANKLLVALDVPLSEERKAHELKYFPQEVEEVVNEAA</sequence>
<reference evidence="1 2" key="1">
    <citation type="submission" date="2019-09" db="EMBL/GenBank/DDBJ databases">
        <title>Draft genome sequences of 48 bacterial type strains from the CCUG.</title>
        <authorList>
            <person name="Tunovic T."/>
            <person name="Pineiro-Iglesias B."/>
            <person name="Unosson C."/>
            <person name="Inganas E."/>
            <person name="Ohlen M."/>
            <person name="Cardew S."/>
            <person name="Jensie-Markopoulos S."/>
            <person name="Salva-Serra F."/>
            <person name="Jaen-Luchoro D."/>
            <person name="Karlsson R."/>
            <person name="Svensson-Stadler L."/>
            <person name="Chun J."/>
            <person name="Moore E."/>
        </authorList>
    </citation>
    <scope>NUCLEOTIDE SEQUENCE [LARGE SCALE GENOMIC DNA]</scope>
    <source>
        <strain evidence="1 2">CCUG 48643</strain>
    </source>
</reference>
<evidence type="ECO:0000313" key="2">
    <source>
        <dbReference type="Proteomes" id="UP000423756"/>
    </source>
</evidence>
<dbReference type="InterPro" id="IPR017642">
    <property type="entry name" value="DNA_S_mod_DndB"/>
</dbReference>
<dbReference type="Proteomes" id="UP000423756">
    <property type="component" value="Unassembled WGS sequence"/>
</dbReference>
<evidence type="ECO:0000313" key="1">
    <source>
        <dbReference type="EMBL" id="KAB0482498.1"/>
    </source>
</evidence>
<gene>
    <name evidence="1" type="ORF">F7Q91_03550</name>
</gene>
<protein>
    <submittedName>
        <fullName evidence="1">DGQHR domain-containing protein</fullName>
    </submittedName>
</protein>
<proteinExistence type="predicted"/>
<organism evidence="1 2">
    <name type="scientific">Vibrio chagasii</name>
    <dbReference type="NCBI Taxonomy" id="170679"/>
    <lineage>
        <taxon>Bacteria</taxon>
        <taxon>Pseudomonadati</taxon>
        <taxon>Pseudomonadota</taxon>
        <taxon>Gammaproteobacteria</taxon>
        <taxon>Vibrionales</taxon>
        <taxon>Vibrionaceae</taxon>
        <taxon>Vibrio</taxon>
    </lineage>
</organism>
<dbReference type="EMBL" id="VZPX01000004">
    <property type="protein sequence ID" value="KAB0482498.1"/>
    <property type="molecule type" value="Genomic_DNA"/>
</dbReference>
<comment type="caution">
    <text evidence="1">The sequence shown here is derived from an EMBL/GenBank/DDBJ whole genome shotgun (WGS) entry which is preliminary data.</text>
</comment>
<name>A0A7V7NXC5_9VIBR</name>
<dbReference type="GeneID" id="77344733"/>